<proteinExistence type="predicted"/>
<evidence type="ECO:0000259" key="6">
    <source>
        <dbReference type="PROSITE" id="PS51783"/>
    </source>
</evidence>
<dbReference type="InterPro" id="IPR000409">
    <property type="entry name" value="BEACH_dom"/>
</dbReference>
<dbReference type="SUPFAM" id="SSF50729">
    <property type="entry name" value="PH domain-like"/>
    <property type="match status" value="1"/>
</dbReference>
<keyword evidence="1 3" id="KW-0853">WD repeat</keyword>
<dbReference type="PROSITE" id="PS51783">
    <property type="entry name" value="PH_BEACH"/>
    <property type="match status" value="1"/>
</dbReference>
<feature type="compositionally biased region" description="Basic and acidic residues" evidence="4">
    <location>
        <begin position="913"/>
        <end position="922"/>
    </location>
</feature>
<dbReference type="PROSITE" id="PS50082">
    <property type="entry name" value="WD_REPEATS_2"/>
    <property type="match status" value="2"/>
</dbReference>
<dbReference type="InterPro" id="IPR001680">
    <property type="entry name" value="WD40_rpt"/>
</dbReference>
<dbReference type="EMBL" id="JADDUC010000052">
    <property type="protein sequence ID" value="KAG0121243.1"/>
    <property type="molecule type" value="Genomic_DNA"/>
</dbReference>
<dbReference type="Pfam" id="PF02138">
    <property type="entry name" value="Beach"/>
    <property type="match status" value="1"/>
</dbReference>
<evidence type="ECO:0000256" key="2">
    <source>
        <dbReference type="ARBA" id="ARBA00022737"/>
    </source>
</evidence>
<dbReference type="Pfam" id="PF14844">
    <property type="entry name" value="PH_BEACH"/>
    <property type="match status" value="1"/>
</dbReference>
<dbReference type="Gene3D" id="2.30.29.30">
    <property type="entry name" value="Pleckstrin-homology domain (PH domain)/Phosphotyrosine-binding domain (PTB)"/>
    <property type="match status" value="1"/>
</dbReference>
<keyword evidence="2" id="KW-0677">Repeat</keyword>
<reference evidence="8 9" key="2">
    <citation type="journal article" date="2021" name="J. Hered.">
        <title>Feather Gene Expression Elucidates the Developmental Basis of Plumage Iridescence in African Starlings.</title>
        <authorList>
            <person name="Rubenstein D.R."/>
            <person name="Corvelo A."/>
            <person name="MacManes M.D."/>
            <person name="Maia R."/>
            <person name="Narzisi G."/>
            <person name="Rousaki A."/>
            <person name="Vandenabeele P."/>
            <person name="Shawkey M.D."/>
            <person name="Solomon J."/>
        </authorList>
    </citation>
    <scope>NUCLEOTIDE SEQUENCE [LARGE SCALE GENOMIC DNA]</scope>
    <source>
        <strain evidence="8">SS15</strain>
    </source>
</reference>
<dbReference type="Pfam" id="PF23295">
    <property type="entry name" value="Arm_4"/>
    <property type="match status" value="1"/>
</dbReference>
<feature type="region of interest" description="Disordered" evidence="4">
    <location>
        <begin position="913"/>
        <end position="940"/>
    </location>
</feature>
<dbReference type="Proteomes" id="UP000618051">
    <property type="component" value="Unassembled WGS sequence"/>
</dbReference>
<protein>
    <recommendedName>
        <fullName evidence="10">WDFY4 protein</fullName>
    </recommendedName>
</protein>
<reference evidence="8" key="3">
    <citation type="submission" date="2022-01" db="EMBL/GenBank/DDBJ databases">
        <authorList>
            <person name="Rubenstein D.R."/>
        </authorList>
    </citation>
    <scope>NUCLEOTIDE SEQUENCE</scope>
    <source>
        <strain evidence="8">SS15</strain>
        <tissue evidence="8">Liver</tissue>
    </source>
</reference>
<evidence type="ECO:0000256" key="4">
    <source>
        <dbReference type="SAM" id="MobiDB-lite"/>
    </source>
</evidence>
<dbReference type="SMART" id="SM01026">
    <property type="entry name" value="Beach"/>
    <property type="match status" value="1"/>
</dbReference>
<dbReference type="InterPro" id="IPR051944">
    <property type="entry name" value="BEACH_domain_protein"/>
</dbReference>
<feature type="repeat" description="WD" evidence="3">
    <location>
        <begin position="3265"/>
        <end position="3289"/>
    </location>
</feature>
<dbReference type="InterPro" id="IPR036322">
    <property type="entry name" value="WD40_repeat_dom_sf"/>
</dbReference>
<dbReference type="FunFam" id="1.10.1540.10:FF:000002">
    <property type="entry name" value="WD repeat and FYVE domain containing 3"/>
    <property type="match status" value="1"/>
</dbReference>
<keyword evidence="9" id="KW-1185">Reference proteome</keyword>
<dbReference type="PROSITE" id="PS50294">
    <property type="entry name" value="WD_REPEATS_REGION"/>
    <property type="match status" value="1"/>
</dbReference>
<comment type="caution">
    <text evidence="7">The sequence shown here is derived from an EMBL/GenBank/DDBJ whole genome shotgun (WGS) entry which is preliminary data.</text>
</comment>
<evidence type="ECO:0000313" key="7">
    <source>
        <dbReference type="EMBL" id="KAG0121243.1"/>
    </source>
</evidence>
<dbReference type="PANTHER" id="PTHR46108:SF3">
    <property type="entry name" value="WD REPEAT- AND FYVE DOMAIN-CONTAINING PROTEIN 4"/>
    <property type="match status" value="1"/>
</dbReference>
<evidence type="ECO:0000313" key="8">
    <source>
        <dbReference type="EMBL" id="KAI1236358.1"/>
    </source>
</evidence>
<evidence type="ECO:0000256" key="3">
    <source>
        <dbReference type="PROSITE-ProRule" id="PRU00221"/>
    </source>
</evidence>
<feature type="compositionally biased region" description="Polar residues" evidence="4">
    <location>
        <begin position="1080"/>
        <end position="1099"/>
    </location>
</feature>
<dbReference type="InterPro" id="IPR036372">
    <property type="entry name" value="BEACH_dom_sf"/>
</dbReference>
<dbReference type="PANTHER" id="PTHR46108">
    <property type="entry name" value="BLUE CHEESE"/>
    <property type="match status" value="1"/>
</dbReference>
<dbReference type="InterPro" id="IPR011993">
    <property type="entry name" value="PH-like_dom_sf"/>
</dbReference>
<evidence type="ECO:0000313" key="9">
    <source>
        <dbReference type="Proteomes" id="UP000618051"/>
    </source>
</evidence>
<name>A0A835NS73_9PASS</name>
<evidence type="ECO:0008006" key="10">
    <source>
        <dbReference type="Google" id="ProtNLM"/>
    </source>
</evidence>
<dbReference type="SUPFAM" id="SSF50978">
    <property type="entry name" value="WD40 repeat-like"/>
    <property type="match status" value="1"/>
</dbReference>
<dbReference type="EMBL" id="JADDUC020000010">
    <property type="protein sequence ID" value="KAI1236358.1"/>
    <property type="molecule type" value="Genomic_DNA"/>
</dbReference>
<evidence type="ECO:0000256" key="1">
    <source>
        <dbReference type="ARBA" id="ARBA00022574"/>
    </source>
</evidence>
<reference evidence="7" key="1">
    <citation type="submission" date="2020-10" db="EMBL/GenBank/DDBJ databases">
        <title>Feather gene expression reveals the developmental basis of iridescence in African starlings.</title>
        <authorList>
            <person name="Rubenstein D.R."/>
        </authorList>
    </citation>
    <scope>NUCLEOTIDE SEQUENCE</scope>
    <source>
        <strain evidence="7">SS15</strain>
        <tissue evidence="7">Liver</tissue>
    </source>
</reference>
<sequence>MSSGEHIRRVPIPLQDLTYYYLKYLKMVSGKEMEAATLKMKMNCVLAAGQVLKAVILETLCLTWNPNVQPAEGICWFVRSEPLLCSPAMAQQQKGLPCDTELLRSLLHFPLVVSPTASMDKTAELMWQLEDSPDNTGQQEQSPDDGDTAEVLEQPAHSKDELPQSHTLLWETLGKQFVEYEQMAPFLIPEDQQRRLLEFLPLFLKAWEQSAGAIIFPNIQLLASEVSKLLTKEIKRNLNGKPAEEARLALEQLLQQKGEAGDGHLLLKSVYLLSQTDLRTMWNIIGSGLPAALMQCLYLFFTIPLKKTSDDRETSEDDAQTQEMLVQLMLNIYKEEQGVEELLAADKLQSLIIATSSLWDQCSHSWKVPTGRVLRTISKAQTKTSIVHLQAGDCIKIAVQNLFTLADSLPACDVCEAASIVLCFVKDSYPVSSALLTEFETNDGYQLLLKILLRCEGLQQNEGEPYLDEILDMLTCLTTCGKTELKVSGNIVHPQLLHFDFEQTQSSGMTVKNLQPFQVLQSIFQRSNDQHLCGRILAAIGTIWAWDRVNFFLLEWTLQPINQFTDIIHFKPQPVQVQFFRLVESIVLDLSYVPHEILKKVQYLIKENIVPFCTLTALQCLLSMTQKDLLFSDIFRDSGLLGLLLALLRKEAKILRKSAGTHLPGLKEGPEKELNVVMLKMVAALTARSVRNTVVLKDYGMVPYVKIFLDDECYRSATLSILEQLSVISCEEYMSIIIGALCSSTQWELHLKLDLLKSLLRILESPKSHSAFRTCSGFNGLLSLLSDMEGALQDPPSGQWAAVGQNCILELVFYTLQGITAALHLDPVNSNFFQRNGLFEKMAEDLGSLGCFWTEGKRQIPVSLEKKRTFAEFLDAAFCSSEPFPVWLKNCIWILNFLDHMVKGTLHQESYFKERKPETGEESRDDQEAPQAQEEQPVAFKRRGNKLPASAYMLWGNPEEKLEMRDCTIVHPGAVCVMVRLLPKLYKEGHAQLSQEMQCALVDHIQSLVKSEKSRQVMCESGLLSTIITSCQDAFCSESHPLHLPLTRVFEKLASQAVEPHVLRQFLWLGGSPLLPSRPSVNKNKVLSRQGSDSANAGSEESVVDSKCDAQTVVPARTSPWLSKGSALALQTAMSLISMTSPRNFQLHSTALAPSFVEFDMSMEGYGCLYLPTLATVMGSSADQSVSGGTGMGSRTFPPSSGLTFSCWFLVSKFGLVHNSHPLRFLTVVRHMSRTEQEFVCFSVSFFPQDHSLVISTEEVEFQPLDIMEPEGEVLNPSPFPGQVQFGCGKLLVTGQWHHLTVTVAKEAKKNCVVSAYINGSCISMDPSSFIDVYGYIATPRIWKHKSSLTWRLGPTHLFEEAISVETIEVIIKLGPQYCSNFQAVQLQGEDQCSDHTIAPLVAEDKISFGINAVCSSLTTVQDIKSSYNEVDGRLIAKEIGINSRDSSTPIFLAKNIAGHLSGSLRTIGSVAVGQYATSLNFVGGPAILLGLIAMARDDHTMYAAVKVLNSILNSSPLSGKLMKHIHGYQLLSYLLKRKTQLLNNRILQLIFSLVGTAELGFESSVIKNYSAFQYVLCNFELWMKAPENLDLALLSHLVEILKSSRDACQNVAIAYQVQMVPKLVFLFNDPEISSSKITVACTILSHLLQGYFNTRDVLRIGLFLVYTLKPSTVDENQIYLDSVAERPTEALNQTSGKTICLRNQLLKMLLDVIRSDKLHLSSEEKEKTFLALGPDWFLLFTQSYLHFSTVVLGIKLLLCFLQDRLLLNKFKEGIVAGRWLEKSSAGLNILMDNLKSHPPVPDNGYFLIFGFSVLQKCLTDHVHIPEIYLVVAELFLATPQSEPPEAVKKDLESMLQWLLQNHLTENVFKFGLCAEAAVLLLEMVRFTVDKPIADAEASWAIAYPGNVIEFLCLIYHSYTQDPVWHCPDFLKTLAMLAFHSGPPKGGSEGLLTPDGPAIAEGKGCAVPSSLPLLPHPAKKQVWDFVRVLLMDSLLNIPANKQGHPLELLLEASPKDATHEQKRLFQTKVLLSAMDVFQVASQGEGKTRPRGSSDPHGTSESAAPLSMMNIAYFVQKLVEKLNSRMFAADPKQIVIFIAKQIMWVLESSASQKEVFLSALYSCLNRAILYCLSRPQQSLPEQLNVLNTLIVLQEQWDIIFATYNSNSNFVICLMYCLCQLNSGSCSEGFGVDAKPKLASYHQIFLAPSEEEKGSLPTPDDVQQEILRAVEIIWKQLISQRRQALEDTYKMDLSVKGNDKERDMKITEITPLWEEIMTKAWQHLLVTEKKLLQNKAGPSLSQSKHNSWSESLSSAIRFIPGRNTKETSCKSEGFVSCMERYRRVGQELYASLYKDHVQMQQCAYSKAAKDWMRLEEQLFCRGGPWRDASPSLESRWSLDCYEGPSRMRRRIQHLNTQVATMQTKRELMLNGAEREMDQKGLDCNQLTFFPALHESFHSEDFLELCVERQIILQEFVEREKVTFKCSVAVVHGHTALEGVLLFGKEHFYICECFVLSPLQEVYCTRHCLSRISDPFIFNLCHKDHAVGDQMCSRYSYHDIKEIHLMRFLLQEIALEIFFKNGYSRFLVFHDSDRNKIFKRFCSFQPALKSKGITEESLNIRKHSGGEKTMLQKWQKREISNFDYLMYLNTLAGRSYNDYMQYPVFPWVLADYHSETLNLTDPHTFRDLSKPMGAQTVERKHKFIQRFNEVEKRDLSAQCHYCTHYSSAIIVASYLVRMEPFTQTFCSLQGGSFDVADRMFHSVKSTWESASRDNMSDVRELIPEFFYLPEFLTNANHFELGCMQDGTVLGDVQLPPWADGDPHKFILLHRQALESDYVSAHLHRWIDLIFGHKQHGSAAVEAVNTYHPYFYGDKMDLNNIKDPLIKSTILGFISNFGQIPKQLFTKPHPSRNAQGKSSAGRETGLFLHSSGILPPFVSSLQNLKLSPITIKGAAGAEWALKTSSNFYCRVWNRFFFLIRRHPLCMDLCGPLERSISTPVCGISVSEGISVCGPGHSTEPRCETHQPHHTSCARRKVNISALNPTELNIFSVLPDYPKGAIGHIVHTEKGILAVEKNKILIPPLWSKTFCWGFEDFTCCFGNYGSEKNVTTFECMADWGKCLCAVCPSATTIITSGTSSVVCVWEFSLVKDKVKCLNLRQALYGHTQAVTCLAASVSYSIFVSGSDDRTCIIWDLNQLTFINQLPAHEESLRSVAINNSTGDILSCAGSYVYLWTVNGQLLASTSTACSPTCHIVCCCFAEVMDWDTRSIIITGSTDGVVRLWKMKYSNTPEQGAGLRVQSSAREELGSAGNKCGKHLVLCRELNPSVALTGKASRMSPAVTAVAVSRNSSKLLVGDDWGRLCCCKAGKMYGIVFSLYSLEVQYIRHTSGFTSTISLYGHCLANDSSFELCCRVSKSSCSKQLLPYRVLRLVPTTASPWFSLISMVSEVSTWLCLVQEEASCRLAMHGFDRLISLCLSSREFFPNDINHGKKHILLSSELFPSIRKLIKICHIKFFKGLI</sequence>
<dbReference type="GO" id="GO:0019882">
    <property type="term" value="P:antigen processing and presentation"/>
    <property type="evidence" value="ECO:0007669"/>
    <property type="project" value="TreeGrafter"/>
</dbReference>
<feature type="domain" description="BEACH" evidence="5">
    <location>
        <begin position="2616"/>
        <end position="2908"/>
    </location>
</feature>
<dbReference type="PROSITE" id="PS50197">
    <property type="entry name" value="BEACH"/>
    <property type="match status" value="1"/>
</dbReference>
<gene>
    <name evidence="8" type="ORF">IHE44_0001646</name>
    <name evidence="7" type="ORF">IHE44_011417</name>
</gene>
<dbReference type="InterPro" id="IPR023362">
    <property type="entry name" value="PH-BEACH_dom"/>
</dbReference>
<dbReference type="InterPro" id="IPR015943">
    <property type="entry name" value="WD40/YVTN_repeat-like_dom_sf"/>
</dbReference>
<dbReference type="Pfam" id="PF15787">
    <property type="entry name" value="DUF4704"/>
    <property type="match status" value="1"/>
</dbReference>
<feature type="region of interest" description="Disordered" evidence="4">
    <location>
        <begin position="2041"/>
        <end position="2062"/>
    </location>
</feature>
<evidence type="ECO:0000259" key="5">
    <source>
        <dbReference type="PROSITE" id="PS50197"/>
    </source>
</evidence>
<dbReference type="InterPro" id="IPR056252">
    <property type="entry name" value="Alfy-like_Arm-like"/>
</dbReference>
<feature type="repeat" description="WD" evidence="3">
    <location>
        <begin position="3158"/>
        <end position="3199"/>
    </location>
</feature>
<accession>A0A835NS73</accession>
<dbReference type="CDD" id="cd06071">
    <property type="entry name" value="Beach"/>
    <property type="match status" value="1"/>
</dbReference>
<dbReference type="InterPro" id="IPR031570">
    <property type="entry name" value="NBEA/BDCP_DUF4704"/>
</dbReference>
<feature type="domain" description="BEACH-type PH" evidence="6">
    <location>
        <begin position="2474"/>
        <end position="2599"/>
    </location>
</feature>
<dbReference type="Gene3D" id="1.10.1540.10">
    <property type="entry name" value="BEACH domain"/>
    <property type="match status" value="1"/>
</dbReference>
<dbReference type="Gene3D" id="2.130.10.10">
    <property type="entry name" value="YVTN repeat-like/Quinoprotein amine dehydrogenase"/>
    <property type="match status" value="1"/>
</dbReference>
<dbReference type="CDD" id="cd01201">
    <property type="entry name" value="PH_BEACH"/>
    <property type="match status" value="1"/>
</dbReference>
<dbReference type="SMART" id="SM00320">
    <property type="entry name" value="WD40"/>
    <property type="match status" value="4"/>
</dbReference>
<dbReference type="OrthoDB" id="10018316at2759"/>
<dbReference type="SUPFAM" id="SSF81837">
    <property type="entry name" value="BEACH domain"/>
    <property type="match status" value="1"/>
</dbReference>
<organism evidence="7">
    <name type="scientific">Lamprotornis superbus</name>
    <dbReference type="NCBI Taxonomy" id="245042"/>
    <lineage>
        <taxon>Eukaryota</taxon>
        <taxon>Metazoa</taxon>
        <taxon>Chordata</taxon>
        <taxon>Craniata</taxon>
        <taxon>Vertebrata</taxon>
        <taxon>Euteleostomi</taxon>
        <taxon>Archelosauria</taxon>
        <taxon>Archosauria</taxon>
        <taxon>Dinosauria</taxon>
        <taxon>Saurischia</taxon>
        <taxon>Theropoda</taxon>
        <taxon>Coelurosauria</taxon>
        <taxon>Aves</taxon>
        <taxon>Neognathae</taxon>
        <taxon>Neoaves</taxon>
        <taxon>Telluraves</taxon>
        <taxon>Australaves</taxon>
        <taxon>Passeriformes</taxon>
        <taxon>Sturnidae</taxon>
        <taxon>Lamprotornis</taxon>
    </lineage>
</organism>
<feature type="region of interest" description="Disordered" evidence="4">
    <location>
        <begin position="1080"/>
        <end position="1103"/>
    </location>
</feature>
<dbReference type="Pfam" id="PF00400">
    <property type="entry name" value="WD40"/>
    <property type="match status" value="1"/>
</dbReference>